<dbReference type="OrthoDB" id="2991654at2"/>
<dbReference type="AlphaFoldDB" id="A0A1H3AIB8"/>
<proteinExistence type="predicted"/>
<reference evidence="1 2" key="1">
    <citation type="submission" date="2016-10" db="EMBL/GenBank/DDBJ databases">
        <authorList>
            <person name="de Groot N.N."/>
        </authorList>
    </citation>
    <scope>NUCLEOTIDE SEQUENCE [LARGE SCALE GENOMIC DNA]</scope>
    <source>
        <strain evidence="1 2">DSM 45610</strain>
    </source>
</reference>
<accession>A0A1H3AIB8</accession>
<sequence length="63" mass="7277">MSSNKRTEPIDPWTLVNWGAQLADLKEADHRTRLWLGTLIQVMIDNKLVSIEELEKRMAELDG</sequence>
<dbReference type="EMBL" id="FNNQ01000013">
    <property type="protein sequence ID" value="SDX29426.1"/>
    <property type="molecule type" value="Genomic_DNA"/>
</dbReference>
<gene>
    <name evidence="1" type="ORF">SAMN05444487_11397</name>
</gene>
<evidence type="ECO:0000313" key="1">
    <source>
        <dbReference type="EMBL" id="SDX29426.1"/>
    </source>
</evidence>
<name>A0A1H3AIB8_9BACL</name>
<protein>
    <submittedName>
        <fullName evidence="1">Uncharacterized protein</fullName>
    </submittedName>
</protein>
<dbReference type="RefSeq" id="WP_091741682.1">
    <property type="nucleotide sequence ID" value="NZ_FNNQ01000013.1"/>
</dbReference>
<organism evidence="1 2">
    <name type="scientific">Marininema mesophilum</name>
    <dbReference type="NCBI Taxonomy" id="1048340"/>
    <lineage>
        <taxon>Bacteria</taxon>
        <taxon>Bacillati</taxon>
        <taxon>Bacillota</taxon>
        <taxon>Bacilli</taxon>
        <taxon>Bacillales</taxon>
        <taxon>Thermoactinomycetaceae</taxon>
        <taxon>Marininema</taxon>
    </lineage>
</organism>
<evidence type="ECO:0000313" key="2">
    <source>
        <dbReference type="Proteomes" id="UP000198534"/>
    </source>
</evidence>
<dbReference type="Proteomes" id="UP000198534">
    <property type="component" value="Unassembled WGS sequence"/>
</dbReference>
<keyword evidence="2" id="KW-1185">Reference proteome</keyword>